<evidence type="ECO:0000313" key="8">
    <source>
        <dbReference type="EMBL" id="SQH24551.1"/>
    </source>
</evidence>
<dbReference type="SMART" id="SM00062">
    <property type="entry name" value="PBPb"/>
    <property type="match status" value="1"/>
</dbReference>
<organism evidence="8 9">
    <name type="scientific">Kingella kingae</name>
    <dbReference type="NCBI Taxonomy" id="504"/>
    <lineage>
        <taxon>Bacteria</taxon>
        <taxon>Pseudomonadati</taxon>
        <taxon>Pseudomonadota</taxon>
        <taxon>Betaproteobacteria</taxon>
        <taxon>Neisseriales</taxon>
        <taxon>Neisseriaceae</taxon>
        <taxon>Kingella</taxon>
    </lineage>
</organism>
<dbReference type="SUPFAM" id="SSF53850">
    <property type="entry name" value="Periplasmic binding protein-like II"/>
    <property type="match status" value="1"/>
</dbReference>
<dbReference type="KEGG" id="kki:KKKWG1_0543"/>
<feature type="chain" id="PRO_5043679477" evidence="5">
    <location>
        <begin position="24"/>
        <end position="277"/>
    </location>
</feature>
<feature type="domain" description="Solute-binding protein family 3/N-terminal" evidence="6">
    <location>
        <begin position="54"/>
        <end position="277"/>
    </location>
</feature>
<dbReference type="SMART" id="SM00079">
    <property type="entry name" value="PBPe"/>
    <property type="match status" value="1"/>
</dbReference>
<comment type="similarity">
    <text evidence="2 4">Belongs to the bacterial solute-binding protein 3 family.</text>
</comment>
<feature type="domain" description="Ionotropic glutamate receptor C-terminal" evidence="7">
    <location>
        <begin position="54"/>
        <end position="277"/>
    </location>
</feature>
<keyword evidence="3 5" id="KW-0732">Signal</keyword>
<protein>
    <submittedName>
        <fullName evidence="8">Arginine-binding extracellular protein ArtP</fullName>
    </submittedName>
</protein>
<dbReference type="GO" id="GO:0016020">
    <property type="term" value="C:membrane"/>
    <property type="evidence" value="ECO:0007669"/>
    <property type="project" value="InterPro"/>
</dbReference>
<name>A0AAX2J2Z3_KINKI</name>
<dbReference type="GO" id="GO:0030313">
    <property type="term" value="C:cell envelope"/>
    <property type="evidence" value="ECO:0007669"/>
    <property type="project" value="UniProtKB-SubCell"/>
</dbReference>
<dbReference type="InterPro" id="IPR018313">
    <property type="entry name" value="SBP_3_CS"/>
</dbReference>
<evidence type="ECO:0000256" key="5">
    <source>
        <dbReference type="SAM" id="SignalP"/>
    </source>
</evidence>
<dbReference type="PANTHER" id="PTHR35936">
    <property type="entry name" value="MEMBRANE-BOUND LYTIC MUREIN TRANSGLYCOSYLASE F"/>
    <property type="match status" value="1"/>
</dbReference>
<dbReference type="PROSITE" id="PS01039">
    <property type="entry name" value="SBP_BACTERIAL_3"/>
    <property type="match status" value="1"/>
</dbReference>
<evidence type="ECO:0000313" key="9">
    <source>
        <dbReference type="Proteomes" id="UP000248598"/>
    </source>
</evidence>
<dbReference type="AlphaFoldDB" id="A0AAX2J2Z3"/>
<dbReference type="Gene3D" id="3.40.190.10">
    <property type="entry name" value="Periplasmic binding protein-like II"/>
    <property type="match status" value="2"/>
</dbReference>
<evidence type="ECO:0000256" key="3">
    <source>
        <dbReference type="ARBA" id="ARBA00022729"/>
    </source>
</evidence>
<proteinExistence type="inferred from homology"/>
<evidence type="ECO:0000256" key="4">
    <source>
        <dbReference type="RuleBase" id="RU003744"/>
    </source>
</evidence>
<dbReference type="GO" id="GO:0015276">
    <property type="term" value="F:ligand-gated monoatomic ion channel activity"/>
    <property type="evidence" value="ECO:0007669"/>
    <property type="project" value="InterPro"/>
</dbReference>
<dbReference type="Pfam" id="PF00497">
    <property type="entry name" value="SBP_bac_3"/>
    <property type="match status" value="1"/>
</dbReference>
<accession>A0AAX2J2Z3</accession>
<dbReference type="EMBL" id="LS483426">
    <property type="protein sequence ID" value="SQH24551.1"/>
    <property type="molecule type" value="Genomic_DNA"/>
</dbReference>
<dbReference type="InterPro" id="IPR001638">
    <property type="entry name" value="Solute-binding_3/MltF_N"/>
</dbReference>
<evidence type="ECO:0000259" key="6">
    <source>
        <dbReference type="SMART" id="SM00062"/>
    </source>
</evidence>
<dbReference type="PROSITE" id="PS51257">
    <property type="entry name" value="PROKAR_LIPOPROTEIN"/>
    <property type="match status" value="1"/>
</dbReference>
<dbReference type="Proteomes" id="UP000248598">
    <property type="component" value="Chromosome 1"/>
</dbReference>
<dbReference type="PANTHER" id="PTHR35936:SF17">
    <property type="entry name" value="ARGININE-BINDING EXTRACELLULAR PROTEIN ARTP"/>
    <property type="match status" value="1"/>
</dbReference>
<comment type="subcellular location">
    <subcellularLocation>
        <location evidence="1">Cell envelope</location>
    </subcellularLocation>
</comment>
<dbReference type="CDD" id="cd13624">
    <property type="entry name" value="PBP2_Arg_Lys_His"/>
    <property type="match status" value="1"/>
</dbReference>
<evidence type="ECO:0000259" key="7">
    <source>
        <dbReference type="SMART" id="SM00079"/>
    </source>
</evidence>
<gene>
    <name evidence="8" type="primary">artP</name>
    <name evidence="8" type="ORF">NCTC10529_00739</name>
</gene>
<evidence type="ECO:0000256" key="2">
    <source>
        <dbReference type="ARBA" id="ARBA00010333"/>
    </source>
</evidence>
<dbReference type="InterPro" id="IPR001320">
    <property type="entry name" value="Iontro_rcpt_C"/>
</dbReference>
<sequence length="277" mass="29543">MILTNKWLAAAVSCVALSLTACGGSNSGNQTAAPAPASDTNSASTASAPASGKVLRVAMNAEFAPFESLDAQQNIEGFDVDLMNAMAKAGNFQVQFQHQPWDSLFPALSQGDVDVVMSGVTITDERKMTMDFTEPYYQITQVVLVTPGKKVQNINDVKSLSKVGVVTGHTGDFAAQKIFGATSGNIARFKTLPLMLKEVESSGVDAGISDSAVVANYVKNNESKGFTMVQVPDFTVENYGIAVKKGNQETLDMLNAALKKVRESGEYTQIESKYFAK</sequence>
<feature type="signal peptide" evidence="5">
    <location>
        <begin position="1"/>
        <end position="23"/>
    </location>
</feature>
<evidence type="ECO:0000256" key="1">
    <source>
        <dbReference type="ARBA" id="ARBA00004196"/>
    </source>
</evidence>
<reference evidence="8 9" key="1">
    <citation type="submission" date="2018-06" db="EMBL/GenBank/DDBJ databases">
        <authorList>
            <consortium name="Pathogen Informatics"/>
            <person name="Doyle S."/>
        </authorList>
    </citation>
    <scope>NUCLEOTIDE SEQUENCE [LARGE SCALE GENOMIC DNA]</scope>
    <source>
        <strain evidence="8 9">NCTC10529</strain>
    </source>
</reference>